<reference evidence="2" key="2">
    <citation type="journal article" date="2014" name="PLoS ONE">
        <title>Genome and Transcriptome Analysis of the Fungal Pathogen Fusarium oxysporum f. sp. cubense Causing Banana Vascular Wilt Disease.</title>
        <authorList>
            <person name="Guo L."/>
            <person name="Han L."/>
            <person name="Yang L."/>
            <person name="Zeng H."/>
            <person name="Fan D."/>
            <person name="Zhu Y."/>
            <person name="Feng Y."/>
            <person name="Wang G."/>
            <person name="Peng C."/>
            <person name="Jiang X."/>
            <person name="Zhou D."/>
            <person name="Ni P."/>
            <person name="Liang C."/>
            <person name="Liu L."/>
            <person name="Wang J."/>
            <person name="Mao C."/>
            <person name="Fang X."/>
            <person name="Peng M."/>
            <person name="Huang J."/>
        </authorList>
    </citation>
    <scope>NUCLEOTIDE SEQUENCE [LARGE SCALE GENOMIC DNA]</scope>
    <source>
        <strain evidence="2">race 1</strain>
    </source>
</reference>
<evidence type="ECO:0000313" key="2">
    <source>
        <dbReference type="Proteomes" id="UP000016928"/>
    </source>
</evidence>
<dbReference type="OrthoDB" id="5343483at2759"/>
<dbReference type="HOGENOM" id="CLU_052068_0_1_1"/>
<accession>N4U807</accession>
<protein>
    <submittedName>
        <fullName evidence="1">Uncharacterized protein</fullName>
    </submittedName>
</protein>
<evidence type="ECO:0000313" key="1">
    <source>
        <dbReference type="EMBL" id="ENH64941.1"/>
    </source>
</evidence>
<dbReference type="Proteomes" id="UP000016928">
    <property type="component" value="Unassembled WGS sequence"/>
</dbReference>
<dbReference type="EMBL" id="KB730516">
    <property type="protein sequence ID" value="ENH64941.1"/>
    <property type="molecule type" value="Genomic_DNA"/>
</dbReference>
<reference evidence="2" key="1">
    <citation type="submission" date="2012-09" db="EMBL/GenBank/DDBJ databases">
        <title>Genome sequencing and comparative transcriptomics of race 1 and race 4 of banana pathogen: Fusarium oxysporum f. sp. cubense.</title>
        <authorList>
            <person name="Fang X."/>
            <person name="Huang J."/>
        </authorList>
    </citation>
    <scope>NUCLEOTIDE SEQUENCE [LARGE SCALE GENOMIC DNA]</scope>
    <source>
        <strain evidence="2">race 1</strain>
    </source>
</reference>
<proteinExistence type="predicted"/>
<dbReference type="VEuPathDB" id="FungiDB:FOC1_g10005712"/>
<dbReference type="AlphaFoldDB" id="N4U807"/>
<name>N4U807_FUSC1</name>
<gene>
    <name evidence="1" type="ORF">FOC1_g10005712</name>
</gene>
<sequence length="313" mass="35642">MSPSPNQSLHRLSVENSWFATRPILWTSQHLNLLGVRFQHFEGPLHAPQPRGDDVKDLDAIEVVYHVTRLATVSSTVMKLKANLVCLDRYAAKFFYARRPVHETLCHVLHVAPPVIGYAYYKDINRERQRRFTPRLHQKSDINHPVERLCRLYLRKVTPDNWSDDPYIVCLLLALAQAQSTKQREEKPETFPVRLLLAVDGDKNFAHVFQADVDAHILKALDEPTLDLNGVAWPRITHTKVALQPYLTFPVHIMAELLGSYMEEKAVDGVLTTQAEKRNYEDDAEAPMKRVKTTLQNVSLTMDTSALCTGGKG</sequence>
<organism evidence="1 2">
    <name type="scientific">Fusarium oxysporum f. sp. cubense (strain race 1)</name>
    <name type="common">Panama disease fungus</name>
    <dbReference type="NCBI Taxonomy" id="1229664"/>
    <lineage>
        <taxon>Eukaryota</taxon>
        <taxon>Fungi</taxon>
        <taxon>Dikarya</taxon>
        <taxon>Ascomycota</taxon>
        <taxon>Pezizomycotina</taxon>
        <taxon>Sordariomycetes</taxon>
        <taxon>Hypocreomycetidae</taxon>
        <taxon>Hypocreales</taxon>
        <taxon>Nectriaceae</taxon>
        <taxon>Fusarium</taxon>
        <taxon>Fusarium oxysporum species complex</taxon>
    </lineage>
</organism>